<feature type="domain" description="PWWP" evidence="2">
    <location>
        <begin position="6"/>
        <end position="110"/>
    </location>
</feature>
<feature type="compositionally biased region" description="Basic residues" evidence="1">
    <location>
        <begin position="190"/>
        <end position="205"/>
    </location>
</feature>
<proteinExistence type="predicted"/>
<reference evidence="3 4" key="1">
    <citation type="journal article" date="2013" name="BMC Genomics">
        <title>High quality de novo sequencing and assembly of the Saccharomyces arboricolus genome.</title>
        <authorList>
            <person name="Liti G."/>
            <person name="Nguyen Ba A.N."/>
            <person name="Blythe M."/>
            <person name="Mueller C.A."/>
            <person name="Bergstroem A."/>
            <person name="Cubillos F.A."/>
            <person name="Dafhnis-Calas F."/>
            <person name="Khoshraftar S."/>
            <person name="Malla S."/>
            <person name="Mehta N."/>
            <person name="Siow C.C."/>
            <person name="Warringer J."/>
            <person name="Moses A.M."/>
            <person name="Louis E.J."/>
            <person name="Nieduszynski C.A."/>
        </authorList>
    </citation>
    <scope>NUCLEOTIDE SEQUENCE [LARGE SCALE GENOMIC DNA]</scope>
    <source>
        <strain evidence="4">H-6 / AS 2.3317 / CBS 10644</strain>
    </source>
</reference>
<feature type="compositionally biased region" description="Basic and acidic residues" evidence="1">
    <location>
        <begin position="51"/>
        <end position="63"/>
    </location>
</feature>
<dbReference type="InterPro" id="IPR035503">
    <property type="entry name" value="IOC4-like_PWWP"/>
</dbReference>
<dbReference type="CDD" id="cd05840">
    <property type="entry name" value="PWWP_ScIOC4-like"/>
    <property type="match status" value="1"/>
</dbReference>
<feature type="region of interest" description="Disordered" evidence="1">
    <location>
        <begin position="458"/>
        <end position="481"/>
    </location>
</feature>
<evidence type="ECO:0000313" key="3">
    <source>
        <dbReference type="EMBL" id="EJS42454.1"/>
    </source>
</evidence>
<accession>J8Q4B4</accession>
<name>J8Q4B4_SACAR</name>
<evidence type="ECO:0000313" key="4">
    <source>
        <dbReference type="Proteomes" id="UP000006968"/>
    </source>
</evidence>
<dbReference type="OrthoDB" id="62853at2759"/>
<dbReference type="SUPFAM" id="SSF63748">
    <property type="entry name" value="Tudor/PWWP/MBT"/>
    <property type="match status" value="1"/>
</dbReference>
<sequence length="481" mass="56502">MSEVIFQPTDIVLAKVKGFSAWPAMIIPNELIPDNILKNKPMGVHKGKSANGKEAEVEERERSNDDDEEEEEVFDDSETSPEKFIIYTPVLKFRKNDTVKPVYCVKFFFDDSYIWVKPMDMKILTSEECRQWLNSKQRKNKKLIPAYEMAMKGKDGVDIWEFVEYGSYGKPDEEEYVEEEEEEEEERKPPVKKPTRSSSRQRQKRVLGTESSEKVEVNKKRRMTRSSKQQTVDESEEDEDEDEDEDEEEVEGVEEFVRKRPQRGKSKKAVAAKPKPKSKPKPKPKSKPKKEKPKPPKVFKYHFEDDEDWSIVGLGPQDLLIEKTMDPIAKKLSQKKNLEKHTEIKLDLEDKLTGINKLLCDVLCSGINRAVSIKDDFEIILDELQIALNTRGSKNEFITIFQSNNSLLFYFRILFNLRKRELDKWDLWDRFQDIFEHIYSYEFKPDTTDWQVDRNMEVKEEQQEDKSPYEPVEVEEPKVGA</sequence>
<dbReference type="AlphaFoldDB" id="J8Q4B4"/>
<dbReference type="Pfam" id="PF00855">
    <property type="entry name" value="PWWP"/>
    <property type="match status" value="1"/>
</dbReference>
<protein>
    <submittedName>
        <fullName evidence="3">Ioc4p</fullName>
    </submittedName>
</protein>
<keyword evidence="4" id="KW-1185">Reference proteome</keyword>
<evidence type="ECO:0000256" key="1">
    <source>
        <dbReference type="SAM" id="MobiDB-lite"/>
    </source>
</evidence>
<dbReference type="SMART" id="SM00293">
    <property type="entry name" value="PWWP"/>
    <property type="match status" value="1"/>
</dbReference>
<feature type="compositionally biased region" description="Basic residues" evidence="1">
    <location>
        <begin position="259"/>
        <end position="298"/>
    </location>
</feature>
<feature type="compositionally biased region" description="Acidic residues" evidence="1">
    <location>
        <begin position="172"/>
        <end position="185"/>
    </location>
</feature>
<feature type="region of interest" description="Disordered" evidence="1">
    <location>
        <begin position="171"/>
        <end position="298"/>
    </location>
</feature>
<gene>
    <name evidence="3" type="ORF">SU7_2522</name>
</gene>
<dbReference type="HOGENOM" id="CLU_031574_0_0_1"/>
<dbReference type="EMBL" id="ALIE01000149">
    <property type="protein sequence ID" value="EJS42454.1"/>
    <property type="molecule type" value="Genomic_DNA"/>
</dbReference>
<dbReference type="InterPro" id="IPR000313">
    <property type="entry name" value="PWWP_dom"/>
</dbReference>
<evidence type="ECO:0000259" key="2">
    <source>
        <dbReference type="SMART" id="SM00293"/>
    </source>
</evidence>
<feature type="compositionally biased region" description="Acidic residues" evidence="1">
    <location>
        <begin position="233"/>
        <end position="254"/>
    </location>
</feature>
<dbReference type="Proteomes" id="UP000006968">
    <property type="component" value="Chromosome XIII"/>
</dbReference>
<feature type="compositionally biased region" description="Acidic residues" evidence="1">
    <location>
        <begin position="64"/>
        <end position="78"/>
    </location>
</feature>
<organism evidence="3 4">
    <name type="scientific">Saccharomyces arboricola (strain H-6 / AS 2.3317 / CBS 10644)</name>
    <name type="common">Yeast</name>
    <dbReference type="NCBI Taxonomy" id="1160507"/>
    <lineage>
        <taxon>Eukaryota</taxon>
        <taxon>Fungi</taxon>
        <taxon>Dikarya</taxon>
        <taxon>Ascomycota</taxon>
        <taxon>Saccharomycotina</taxon>
        <taxon>Saccharomycetes</taxon>
        <taxon>Saccharomycetales</taxon>
        <taxon>Saccharomycetaceae</taxon>
        <taxon>Saccharomyces</taxon>
    </lineage>
</organism>
<feature type="region of interest" description="Disordered" evidence="1">
    <location>
        <begin position="42"/>
        <end position="78"/>
    </location>
</feature>
<feature type="compositionally biased region" description="Basic and acidic residues" evidence="1">
    <location>
        <begin position="458"/>
        <end position="468"/>
    </location>
</feature>
<comment type="caution">
    <text evidence="3">The sequence shown here is derived from an EMBL/GenBank/DDBJ whole genome shotgun (WGS) entry which is preliminary data.</text>
</comment>
<dbReference type="Gene3D" id="2.30.30.140">
    <property type="match status" value="1"/>
</dbReference>